<dbReference type="AlphaFoldDB" id="A0A0D0EA79"/>
<dbReference type="Proteomes" id="UP000054538">
    <property type="component" value="Unassembled WGS sequence"/>
</dbReference>
<evidence type="ECO:0000313" key="1">
    <source>
        <dbReference type="EMBL" id="KIL00080.1"/>
    </source>
</evidence>
<accession>A0A0D0EA79</accession>
<keyword evidence="2" id="KW-1185">Reference proteome</keyword>
<name>A0A0D0EA79_9AGAM</name>
<reference evidence="2" key="2">
    <citation type="submission" date="2015-01" db="EMBL/GenBank/DDBJ databases">
        <title>Evolutionary Origins and Diversification of the Mycorrhizal Mutualists.</title>
        <authorList>
            <consortium name="DOE Joint Genome Institute"/>
            <consortium name="Mycorrhizal Genomics Consortium"/>
            <person name="Kohler A."/>
            <person name="Kuo A."/>
            <person name="Nagy L.G."/>
            <person name="Floudas D."/>
            <person name="Copeland A."/>
            <person name="Barry K.W."/>
            <person name="Cichocki N."/>
            <person name="Veneault-Fourrey C."/>
            <person name="LaButti K."/>
            <person name="Lindquist E.A."/>
            <person name="Lipzen A."/>
            <person name="Lundell T."/>
            <person name="Morin E."/>
            <person name="Murat C."/>
            <person name="Riley R."/>
            <person name="Ohm R."/>
            <person name="Sun H."/>
            <person name="Tunlid A."/>
            <person name="Henrissat B."/>
            <person name="Grigoriev I.V."/>
            <person name="Hibbett D.S."/>
            <person name="Martin F."/>
        </authorList>
    </citation>
    <scope>NUCLEOTIDE SEQUENCE [LARGE SCALE GENOMIC DNA]</scope>
    <source>
        <strain evidence="2">Ve08.2h10</strain>
    </source>
</reference>
<dbReference type="InParanoid" id="A0A0D0EA79"/>
<dbReference type="HOGENOM" id="CLU_1806815_0_0_1"/>
<organism evidence="1 2">
    <name type="scientific">Paxillus rubicundulus Ve08.2h10</name>
    <dbReference type="NCBI Taxonomy" id="930991"/>
    <lineage>
        <taxon>Eukaryota</taxon>
        <taxon>Fungi</taxon>
        <taxon>Dikarya</taxon>
        <taxon>Basidiomycota</taxon>
        <taxon>Agaricomycotina</taxon>
        <taxon>Agaricomycetes</taxon>
        <taxon>Agaricomycetidae</taxon>
        <taxon>Boletales</taxon>
        <taxon>Paxilineae</taxon>
        <taxon>Paxillaceae</taxon>
        <taxon>Paxillus</taxon>
    </lineage>
</organism>
<evidence type="ECO:0000313" key="2">
    <source>
        <dbReference type="Proteomes" id="UP000054538"/>
    </source>
</evidence>
<protein>
    <submittedName>
        <fullName evidence="1">Uncharacterized protein</fullName>
    </submittedName>
</protein>
<gene>
    <name evidence="1" type="ORF">PAXRUDRAFT_360753</name>
</gene>
<sequence length="143" mass="16101">MSHGGIFAQAAQPAHLCCQCFRHFRSHLLSFACLYCCIRTRAVGCQATSCTYLAMHEKYIFLVSVQPFLQSDFRPQGQQVTSAGRCCGAMASEPVGHWRYIKPLWCQTMSLGRPSSVHQRRHRPRPAICVQSRQMTQPVLVGT</sequence>
<dbReference type="EMBL" id="KN824842">
    <property type="protein sequence ID" value="KIL00080.1"/>
    <property type="molecule type" value="Genomic_DNA"/>
</dbReference>
<reference evidence="1 2" key="1">
    <citation type="submission" date="2014-04" db="EMBL/GenBank/DDBJ databases">
        <authorList>
            <consortium name="DOE Joint Genome Institute"/>
            <person name="Kuo A."/>
            <person name="Kohler A."/>
            <person name="Jargeat P."/>
            <person name="Nagy L.G."/>
            <person name="Floudas D."/>
            <person name="Copeland A."/>
            <person name="Barry K.W."/>
            <person name="Cichocki N."/>
            <person name="Veneault-Fourrey C."/>
            <person name="LaButti K."/>
            <person name="Lindquist E.A."/>
            <person name="Lipzen A."/>
            <person name="Lundell T."/>
            <person name="Morin E."/>
            <person name="Murat C."/>
            <person name="Sun H."/>
            <person name="Tunlid A."/>
            <person name="Henrissat B."/>
            <person name="Grigoriev I.V."/>
            <person name="Hibbett D.S."/>
            <person name="Martin F."/>
            <person name="Nordberg H.P."/>
            <person name="Cantor M.N."/>
            <person name="Hua S.X."/>
        </authorList>
    </citation>
    <scope>NUCLEOTIDE SEQUENCE [LARGE SCALE GENOMIC DNA]</scope>
    <source>
        <strain evidence="1 2">Ve08.2h10</strain>
    </source>
</reference>
<proteinExistence type="predicted"/>